<accession>A0A0M4RC27</accession>
<proteinExistence type="predicted"/>
<protein>
    <submittedName>
        <fullName evidence="1">Uncharacterized protein</fullName>
    </submittedName>
</protein>
<dbReference type="EMBL" id="KT591491">
    <property type="protein sequence ID" value="ALF00666.1"/>
    <property type="molecule type" value="Genomic_DNA"/>
</dbReference>
<evidence type="ECO:0000313" key="2">
    <source>
        <dbReference type="Proteomes" id="UP000221469"/>
    </source>
</evidence>
<dbReference type="Proteomes" id="UP000221469">
    <property type="component" value="Segment"/>
</dbReference>
<gene>
    <name evidence="1" type="ORF">SEA_BRICOLE_160</name>
</gene>
<name>A0A0M4RC27_9CAUD</name>
<evidence type="ECO:0000313" key="1">
    <source>
        <dbReference type="EMBL" id="ALF00666.1"/>
    </source>
</evidence>
<organism evidence="1 2">
    <name type="scientific">Mycobacterium phage Bricole</name>
    <dbReference type="NCBI Taxonomy" id="1718601"/>
    <lineage>
        <taxon>Viruses</taxon>
        <taxon>Duplodnaviria</taxon>
        <taxon>Heunggongvirae</taxon>
        <taxon>Uroviricota</taxon>
        <taxon>Caudoviricetes</taxon>
        <taxon>Vilmaviridae</taxon>
        <taxon>Mclasvirinae</taxon>
        <taxon>Bongovirus</taxon>
        <taxon>Bongovirus bongo</taxon>
    </lineage>
</organism>
<reference evidence="1 2" key="1">
    <citation type="submission" date="2015-08" db="EMBL/GenBank/DDBJ databases">
        <authorList>
            <person name="Barekzi N."/>
            <person name="Doss J.H."/>
            <person name="Bluford J."/>
            <person name="Fizer S."/>
            <person name="Garofalo A.E."/>
            <person name="Gasalao M.B."/>
            <person name="Griffin J."/>
            <person name="Henderson C.M."/>
            <person name="Hyre A.N."/>
            <person name="Irons L.B."/>
            <person name="Jafree E."/>
            <person name="Kanda K."/>
            <person name="Matthews D."/>
            <person name="Mclaren B."/>
            <person name="Moriarty A."/>
            <person name="Northam N."/>
            <person name="Ryan M."/>
            <person name="Smith D.E."/>
            <person name="Vanselow D."/>
            <person name="Welch J."/>
            <person name="Gauthier D."/>
            <person name="Anders K.R."/>
            <person name="Bradley K.W."/>
            <person name="Asai D.J."/>
            <person name="Bowman C.A."/>
            <person name="Russell D.A."/>
            <person name="Pope W.H."/>
            <person name="Jacobs-Sera D."/>
            <person name="Hendrix R.W."/>
            <person name="Hatfull G.F."/>
        </authorList>
    </citation>
    <scope>NUCLEOTIDE SEQUENCE [LARGE SCALE GENOMIC DNA]</scope>
</reference>
<sequence>MAYRIDREGPTPDRNEVGNWIQTLPTALRNLARIARMYTDGGWLVEWHESDRAFTATLAYGHVKVTYRLVTED</sequence>